<dbReference type="InterPro" id="IPR036412">
    <property type="entry name" value="HAD-like_sf"/>
</dbReference>
<dbReference type="InterPro" id="IPR023198">
    <property type="entry name" value="PGP-like_dom2"/>
</dbReference>
<proteinExistence type="predicted"/>
<sequence length="224" mass="23295">MKLVLFDVDGTLIDSQHLIVAAMEGAYQAHDRPPPPRNAILSVVGLSLPQAFAILAGDDPAFPAASFADAYKQAFFRLSADPAQQAPLFPGAMAVIDALAQREGVTLGLATGKSRRGVDRMLELHGFTDIFATVQTADDHPSKPAPDMVLAAMAEAGAGAAETVLLGDTTFDMEMTRAAGALPIGAGWGYHPPAALAAAGAHVVLDDFAAFLPAFERLCDTKPG</sequence>
<dbReference type="AlphaFoldDB" id="A0A348G0F3"/>
<keyword evidence="2" id="KW-1185">Reference proteome</keyword>
<dbReference type="InterPro" id="IPR050155">
    <property type="entry name" value="HAD-like_hydrolase_sf"/>
</dbReference>
<accession>A0A348G0F3</accession>
<dbReference type="SUPFAM" id="SSF56784">
    <property type="entry name" value="HAD-like"/>
    <property type="match status" value="1"/>
</dbReference>
<dbReference type="KEGG" id="blag:BLTE_17210"/>
<evidence type="ECO:0000313" key="2">
    <source>
        <dbReference type="Proteomes" id="UP000266934"/>
    </source>
</evidence>
<dbReference type="InterPro" id="IPR041492">
    <property type="entry name" value="HAD_2"/>
</dbReference>
<dbReference type="OrthoDB" id="9797743at2"/>
<dbReference type="PANTHER" id="PTHR43434">
    <property type="entry name" value="PHOSPHOGLYCOLATE PHOSPHATASE"/>
    <property type="match status" value="1"/>
</dbReference>
<dbReference type="GO" id="GO:0005829">
    <property type="term" value="C:cytosol"/>
    <property type="evidence" value="ECO:0007669"/>
    <property type="project" value="TreeGrafter"/>
</dbReference>
<dbReference type="NCBIfam" id="TIGR01549">
    <property type="entry name" value="HAD-SF-IA-v1"/>
    <property type="match status" value="1"/>
</dbReference>
<dbReference type="GO" id="GO:0006281">
    <property type="term" value="P:DNA repair"/>
    <property type="evidence" value="ECO:0007669"/>
    <property type="project" value="TreeGrafter"/>
</dbReference>
<dbReference type="InterPro" id="IPR023214">
    <property type="entry name" value="HAD_sf"/>
</dbReference>
<dbReference type="EMBL" id="AP018907">
    <property type="protein sequence ID" value="BBF93036.1"/>
    <property type="molecule type" value="Genomic_DNA"/>
</dbReference>
<dbReference type="PANTHER" id="PTHR43434:SF24">
    <property type="entry name" value="HYDROLASE-RELATED"/>
    <property type="match status" value="1"/>
</dbReference>
<dbReference type="SFLD" id="SFLDG01135">
    <property type="entry name" value="C1.5.6:_HAD__Beta-PGM__Phospha"/>
    <property type="match status" value="1"/>
</dbReference>
<dbReference type="SFLD" id="SFLDG01129">
    <property type="entry name" value="C1.5:_HAD__Beta-PGM__Phosphata"/>
    <property type="match status" value="1"/>
</dbReference>
<dbReference type="InterPro" id="IPR006439">
    <property type="entry name" value="HAD-SF_hydro_IA"/>
</dbReference>
<gene>
    <name evidence="1" type="ORF">BLTE_17210</name>
</gene>
<protein>
    <submittedName>
        <fullName evidence="1">Haloacid dehalogenase</fullName>
    </submittedName>
</protein>
<dbReference type="RefSeq" id="WP_126399345.1">
    <property type="nucleotide sequence ID" value="NZ_AP018907.1"/>
</dbReference>
<dbReference type="GO" id="GO:0008967">
    <property type="term" value="F:phosphoglycolate phosphatase activity"/>
    <property type="evidence" value="ECO:0007669"/>
    <property type="project" value="TreeGrafter"/>
</dbReference>
<evidence type="ECO:0000313" key="1">
    <source>
        <dbReference type="EMBL" id="BBF93036.1"/>
    </source>
</evidence>
<name>A0A348G0F3_9HYPH</name>
<dbReference type="SFLD" id="SFLDS00003">
    <property type="entry name" value="Haloacid_Dehalogenase"/>
    <property type="match status" value="1"/>
</dbReference>
<dbReference type="Pfam" id="PF13419">
    <property type="entry name" value="HAD_2"/>
    <property type="match status" value="1"/>
</dbReference>
<dbReference type="Gene3D" id="1.10.150.240">
    <property type="entry name" value="Putative phosphatase, domain 2"/>
    <property type="match status" value="1"/>
</dbReference>
<dbReference type="Gene3D" id="3.40.50.1000">
    <property type="entry name" value="HAD superfamily/HAD-like"/>
    <property type="match status" value="1"/>
</dbReference>
<reference evidence="1 2" key="1">
    <citation type="submission" date="2018-08" db="EMBL/GenBank/DDBJ databases">
        <title>Complete genome sequencing of Blastochloris tepida GI.</title>
        <authorList>
            <person name="Tsukatani Y."/>
            <person name="Mori H."/>
        </authorList>
    </citation>
    <scope>NUCLEOTIDE SEQUENCE [LARGE SCALE GENOMIC DNA]</scope>
    <source>
        <strain evidence="1 2">GI</strain>
    </source>
</reference>
<organism evidence="1 2">
    <name type="scientific">Blastochloris tepida</name>
    <dbReference type="NCBI Taxonomy" id="2233851"/>
    <lineage>
        <taxon>Bacteria</taxon>
        <taxon>Pseudomonadati</taxon>
        <taxon>Pseudomonadota</taxon>
        <taxon>Alphaproteobacteria</taxon>
        <taxon>Hyphomicrobiales</taxon>
        <taxon>Blastochloridaceae</taxon>
        <taxon>Blastochloris</taxon>
    </lineage>
</organism>
<dbReference type="Proteomes" id="UP000266934">
    <property type="component" value="Chromosome"/>
</dbReference>